<dbReference type="HOGENOM" id="CLU_2354371_0_0_4"/>
<evidence type="ECO:0000313" key="1">
    <source>
        <dbReference type="EMBL" id="ABO59758.1"/>
    </source>
</evidence>
<dbReference type="Proteomes" id="UP000002287">
    <property type="component" value="Plasmid pBVIE01"/>
</dbReference>
<reference evidence="1 2" key="1">
    <citation type="submission" date="2007-03" db="EMBL/GenBank/DDBJ databases">
        <title>Complete sequence of plasmid pBVIE01 of Burkholderia vietnamiensis G4.</title>
        <authorList>
            <consortium name="US DOE Joint Genome Institute"/>
            <person name="Copeland A."/>
            <person name="Lucas S."/>
            <person name="Lapidus A."/>
            <person name="Barry K."/>
            <person name="Detter J.C."/>
            <person name="Glavina del Rio T."/>
            <person name="Hammon N."/>
            <person name="Israni S."/>
            <person name="Dalin E."/>
            <person name="Tice H."/>
            <person name="Pitluck S."/>
            <person name="Chain P."/>
            <person name="Malfatti S."/>
            <person name="Shin M."/>
            <person name="Vergez L."/>
            <person name="Schmutz J."/>
            <person name="Larimer F."/>
            <person name="Land M."/>
            <person name="Hauser L."/>
            <person name="Kyrpides N."/>
            <person name="Tiedje J."/>
            <person name="Richardson P."/>
        </authorList>
    </citation>
    <scope>NUCLEOTIDE SEQUENCE [LARGE SCALE GENOMIC DNA]</scope>
    <source>
        <strain evidence="2">G4 / LMG 22486</strain>
        <plasmid evidence="1 2">pBVIE01</plasmid>
    </source>
</reference>
<sequence>MRQTGQKDEEPFDGFAIALNASVAWAMYRIELIAGHSRGAAADEWAEKALKYAEEHGQRSYPDTPISCQIRSVPELAAVWRIGRAKGQALYKRHPACN</sequence>
<dbReference type="EMBL" id="CP000617">
    <property type="protein sequence ID" value="ABO59758.1"/>
    <property type="molecule type" value="Genomic_DNA"/>
</dbReference>
<dbReference type="KEGG" id="bvi:Bcep1808_6871"/>
<gene>
    <name evidence="1" type="ordered locus">Bcep1808_6871</name>
</gene>
<geneLocation type="plasmid" evidence="1 2">
    <name>pBVIE01</name>
</geneLocation>
<name>A4JU05_BURVG</name>
<protein>
    <submittedName>
        <fullName evidence="1">Uncharacterized protein</fullName>
    </submittedName>
</protein>
<proteinExistence type="predicted"/>
<dbReference type="AlphaFoldDB" id="A4JU05"/>
<keyword evidence="1" id="KW-0614">Plasmid</keyword>
<accession>A4JU05</accession>
<organism evidence="1 2">
    <name type="scientific">Burkholderia vietnamiensis (strain G4 / LMG 22486)</name>
    <name type="common">Burkholderia cepacia (strain R1808)</name>
    <dbReference type="NCBI Taxonomy" id="269482"/>
    <lineage>
        <taxon>Bacteria</taxon>
        <taxon>Pseudomonadati</taxon>
        <taxon>Pseudomonadota</taxon>
        <taxon>Betaproteobacteria</taxon>
        <taxon>Burkholderiales</taxon>
        <taxon>Burkholderiaceae</taxon>
        <taxon>Burkholderia</taxon>
        <taxon>Burkholderia cepacia complex</taxon>
    </lineage>
</organism>
<evidence type="ECO:0000313" key="2">
    <source>
        <dbReference type="Proteomes" id="UP000002287"/>
    </source>
</evidence>